<protein>
    <submittedName>
        <fullName evidence="1">Uncharacterized protein</fullName>
    </submittedName>
</protein>
<sequence>MAVRGEAYVKAGGMRTRAGGEDFYFLQAVRKIGEMGDIFSTRVHPSARPSDRVPFGTGPRVRKIIETGAIACEPDWVFDELSGVLAAVEDAVTVEQLLKLEITGPAAPFFAEQRFREDWAKITANTPRDPDRLRRAFHEWFDAFRTLRLIHFLEQHHGLGGNAVAAPGEAELFGGGGFN</sequence>
<proteinExistence type="predicted"/>
<gene>
    <name evidence="1" type="ORF">SDC9_195138</name>
</gene>
<organism evidence="1">
    <name type="scientific">bioreactor metagenome</name>
    <dbReference type="NCBI Taxonomy" id="1076179"/>
    <lineage>
        <taxon>unclassified sequences</taxon>
        <taxon>metagenomes</taxon>
        <taxon>ecological metagenomes</taxon>
    </lineage>
</organism>
<comment type="caution">
    <text evidence="1">The sequence shown here is derived from an EMBL/GenBank/DDBJ whole genome shotgun (WGS) entry which is preliminary data.</text>
</comment>
<evidence type="ECO:0000313" key="1">
    <source>
        <dbReference type="EMBL" id="MPN47535.1"/>
    </source>
</evidence>
<name>A0A645I865_9ZZZZ</name>
<dbReference type="EMBL" id="VSSQ01109111">
    <property type="protein sequence ID" value="MPN47535.1"/>
    <property type="molecule type" value="Genomic_DNA"/>
</dbReference>
<accession>A0A645I865</accession>
<reference evidence="1" key="1">
    <citation type="submission" date="2019-08" db="EMBL/GenBank/DDBJ databases">
        <authorList>
            <person name="Kucharzyk K."/>
            <person name="Murdoch R.W."/>
            <person name="Higgins S."/>
            <person name="Loffler F."/>
        </authorList>
    </citation>
    <scope>NUCLEOTIDE SEQUENCE</scope>
</reference>
<dbReference type="AlphaFoldDB" id="A0A645I865"/>